<dbReference type="EMBL" id="JACGWU010000003">
    <property type="protein sequence ID" value="MBA8829210.1"/>
    <property type="molecule type" value="Genomic_DNA"/>
</dbReference>
<dbReference type="InterPro" id="IPR027417">
    <property type="entry name" value="P-loop_NTPase"/>
</dbReference>
<organism evidence="2 3">
    <name type="scientific">Alpinimonas psychrophila</name>
    <dbReference type="NCBI Taxonomy" id="748908"/>
    <lineage>
        <taxon>Bacteria</taxon>
        <taxon>Bacillati</taxon>
        <taxon>Actinomycetota</taxon>
        <taxon>Actinomycetes</taxon>
        <taxon>Micrococcales</taxon>
        <taxon>Microbacteriaceae</taxon>
        <taxon>Alpinimonas</taxon>
    </lineage>
</organism>
<dbReference type="InterPro" id="IPR002586">
    <property type="entry name" value="CobQ/CobB/MinD/ParA_Nub-bd_dom"/>
</dbReference>
<evidence type="ECO:0000313" key="2">
    <source>
        <dbReference type="EMBL" id="MBA8829210.1"/>
    </source>
</evidence>
<dbReference type="PANTHER" id="PTHR43384">
    <property type="entry name" value="SEPTUM SITE-DETERMINING PROTEIN MIND HOMOLOG, CHLOROPLASTIC-RELATED"/>
    <property type="match status" value="1"/>
</dbReference>
<dbReference type="Proteomes" id="UP000524237">
    <property type="component" value="Unassembled WGS sequence"/>
</dbReference>
<protein>
    <submittedName>
        <fullName evidence="2">MinD-like ATPase involved in chromosome partitioning or flagellar assembly</fullName>
    </submittedName>
</protein>
<dbReference type="GO" id="GO:0005524">
    <property type="term" value="F:ATP binding"/>
    <property type="evidence" value="ECO:0007669"/>
    <property type="project" value="TreeGrafter"/>
</dbReference>
<dbReference type="AlphaFoldDB" id="A0A7W3JU34"/>
<comment type="caution">
    <text evidence="2">The sequence shown here is derived from an EMBL/GenBank/DDBJ whole genome shotgun (WGS) entry which is preliminary data.</text>
</comment>
<dbReference type="SUPFAM" id="SSF52540">
    <property type="entry name" value="P-loop containing nucleoside triphosphate hydrolases"/>
    <property type="match status" value="1"/>
</dbReference>
<dbReference type="GO" id="GO:0009898">
    <property type="term" value="C:cytoplasmic side of plasma membrane"/>
    <property type="evidence" value="ECO:0007669"/>
    <property type="project" value="TreeGrafter"/>
</dbReference>
<sequence length="464" mass="49330">MSRVALWVGGSVGERLAAEVVGSEDELVAQATTAREIMALISASGVDIVAVNADPTHLTLELIDACDIAGVRLIVMIHVDSDRRHALTLDFRETCRSDASWESMIELLRAPSFGGGNIPDLAFFDITSDAVPLLSGTATSRVASTSSEDSAAVVFASGETGVAPLVAPVVAPVIAVWGPTGAPGRTSVAINVAAELSQEGLAVLLMDADPYGGTIAPKLGLLDETPGFAAVCRLADQELLTRHELQRLAQLVDVGGVRDTPLWVLTGILRTDRWPELSAARVARVLEFCRGEFDVIIVDVGFNVERDEEISSDLFAPRRNAATLTVLGEADTIVAVTDSDVVGLARFLRTSSDVRELFVGTPIIAVANRVRSAVAGLAPRTHVRQTLERFGGLTDIMVIPFDDRAFDACTLRSEPLCTVTPQSAARIALRQLALRLAPGYASASQSPSRETRVSLSTLFARRRG</sequence>
<dbReference type="InterPro" id="IPR050625">
    <property type="entry name" value="ParA/MinD_ATPase"/>
</dbReference>
<dbReference type="Gene3D" id="3.40.50.300">
    <property type="entry name" value="P-loop containing nucleotide triphosphate hydrolases"/>
    <property type="match status" value="1"/>
</dbReference>
<feature type="domain" description="CobQ/CobB/MinD/ParA nucleotide binding" evidence="1">
    <location>
        <begin position="174"/>
        <end position="405"/>
    </location>
</feature>
<dbReference type="GO" id="GO:0005829">
    <property type="term" value="C:cytosol"/>
    <property type="evidence" value="ECO:0007669"/>
    <property type="project" value="TreeGrafter"/>
</dbReference>
<keyword evidence="2" id="KW-0966">Cell projection</keyword>
<proteinExistence type="predicted"/>
<dbReference type="Pfam" id="PF01656">
    <property type="entry name" value="CbiA"/>
    <property type="match status" value="1"/>
</dbReference>
<name>A0A7W3JU34_9MICO</name>
<gene>
    <name evidence="2" type="ORF">FB555_001313</name>
</gene>
<keyword evidence="2" id="KW-0969">Cilium</keyword>
<evidence type="ECO:0000313" key="3">
    <source>
        <dbReference type="Proteomes" id="UP000524237"/>
    </source>
</evidence>
<dbReference type="GO" id="GO:0051782">
    <property type="term" value="P:negative regulation of cell division"/>
    <property type="evidence" value="ECO:0007669"/>
    <property type="project" value="TreeGrafter"/>
</dbReference>
<keyword evidence="3" id="KW-1185">Reference proteome</keyword>
<reference evidence="2 3" key="1">
    <citation type="submission" date="2020-07" db="EMBL/GenBank/DDBJ databases">
        <title>Sequencing the genomes of 1000 actinobacteria strains.</title>
        <authorList>
            <person name="Klenk H.-P."/>
        </authorList>
    </citation>
    <scope>NUCLEOTIDE SEQUENCE [LARGE SCALE GENOMIC DNA]</scope>
    <source>
        <strain evidence="2 3">DSM 23737</strain>
    </source>
</reference>
<dbReference type="PANTHER" id="PTHR43384:SF13">
    <property type="entry name" value="SLR0110 PROTEIN"/>
    <property type="match status" value="1"/>
</dbReference>
<keyword evidence="2" id="KW-0282">Flagellum</keyword>
<accession>A0A7W3JU34</accession>
<evidence type="ECO:0000259" key="1">
    <source>
        <dbReference type="Pfam" id="PF01656"/>
    </source>
</evidence>
<dbReference type="GO" id="GO:0016887">
    <property type="term" value="F:ATP hydrolysis activity"/>
    <property type="evidence" value="ECO:0007669"/>
    <property type="project" value="TreeGrafter"/>
</dbReference>
<dbReference type="RefSeq" id="WP_182484652.1">
    <property type="nucleotide sequence ID" value="NZ_JACGWU010000003.1"/>
</dbReference>